<gene>
    <name evidence="1" type="ORF">DPMN_095734</name>
</gene>
<name>A0A9D4L9Y5_DREPO</name>
<protein>
    <submittedName>
        <fullName evidence="1">Uncharacterized protein</fullName>
    </submittedName>
</protein>
<comment type="caution">
    <text evidence="1">The sequence shown here is derived from an EMBL/GenBank/DDBJ whole genome shotgun (WGS) entry which is preliminary data.</text>
</comment>
<dbReference type="EMBL" id="JAIWYP010000003">
    <property type="protein sequence ID" value="KAH3853212.1"/>
    <property type="molecule type" value="Genomic_DNA"/>
</dbReference>
<organism evidence="1 2">
    <name type="scientific">Dreissena polymorpha</name>
    <name type="common">Zebra mussel</name>
    <name type="synonym">Mytilus polymorpha</name>
    <dbReference type="NCBI Taxonomy" id="45954"/>
    <lineage>
        <taxon>Eukaryota</taxon>
        <taxon>Metazoa</taxon>
        <taxon>Spiralia</taxon>
        <taxon>Lophotrochozoa</taxon>
        <taxon>Mollusca</taxon>
        <taxon>Bivalvia</taxon>
        <taxon>Autobranchia</taxon>
        <taxon>Heteroconchia</taxon>
        <taxon>Euheterodonta</taxon>
        <taxon>Imparidentia</taxon>
        <taxon>Neoheterodontei</taxon>
        <taxon>Myida</taxon>
        <taxon>Dreissenoidea</taxon>
        <taxon>Dreissenidae</taxon>
        <taxon>Dreissena</taxon>
    </lineage>
</organism>
<keyword evidence="2" id="KW-1185">Reference proteome</keyword>
<dbReference type="AlphaFoldDB" id="A0A9D4L9Y5"/>
<reference evidence="1" key="1">
    <citation type="journal article" date="2019" name="bioRxiv">
        <title>The Genome of the Zebra Mussel, Dreissena polymorpha: A Resource for Invasive Species Research.</title>
        <authorList>
            <person name="McCartney M.A."/>
            <person name="Auch B."/>
            <person name="Kono T."/>
            <person name="Mallez S."/>
            <person name="Zhang Y."/>
            <person name="Obille A."/>
            <person name="Becker A."/>
            <person name="Abrahante J.E."/>
            <person name="Garbe J."/>
            <person name="Badalamenti J.P."/>
            <person name="Herman A."/>
            <person name="Mangelson H."/>
            <person name="Liachko I."/>
            <person name="Sullivan S."/>
            <person name="Sone E.D."/>
            <person name="Koren S."/>
            <person name="Silverstein K.A.T."/>
            <person name="Beckman K.B."/>
            <person name="Gohl D.M."/>
        </authorList>
    </citation>
    <scope>NUCLEOTIDE SEQUENCE</scope>
    <source>
        <strain evidence="1">Duluth1</strain>
        <tissue evidence="1">Whole animal</tissue>
    </source>
</reference>
<dbReference type="Proteomes" id="UP000828390">
    <property type="component" value="Unassembled WGS sequence"/>
</dbReference>
<proteinExistence type="predicted"/>
<accession>A0A9D4L9Y5</accession>
<evidence type="ECO:0000313" key="2">
    <source>
        <dbReference type="Proteomes" id="UP000828390"/>
    </source>
</evidence>
<reference evidence="1" key="2">
    <citation type="submission" date="2020-11" db="EMBL/GenBank/DDBJ databases">
        <authorList>
            <person name="McCartney M.A."/>
            <person name="Auch B."/>
            <person name="Kono T."/>
            <person name="Mallez S."/>
            <person name="Becker A."/>
            <person name="Gohl D.M."/>
            <person name="Silverstein K.A.T."/>
            <person name="Koren S."/>
            <person name="Bechman K.B."/>
            <person name="Herman A."/>
            <person name="Abrahante J.E."/>
            <person name="Garbe J."/>
        </authorList>
    </citation>
    <scope>NUCLEOTIDE SEQUENCE</scope>
    <source>
        <strain evidence="1">Duluth1</strain>
        <tissue evidence="1">Whole animal</tissue>
    </source>
</reference>
<sequence length="134" mass="15341">MKLHRFIDHDWQMTPIDFQVISCLYHYSQKNLRDKFKNSQKTGGGLAKPFKPSEELILQFLIDRPQLDGIIGGIETSVGEYEVEMKTSKQLQSVSDPQTVVHSKAPLSTDLCSAKIKEKNKNSKRARESIEEDF</sequence>
<evidence type="ECO:0000313" key="1">
    <source>
        <dbReference type="EMBL" id="KAH3853212.1"/>
    </source>
</evidence>